<accession>A0ABS3J524</accession>
<keyword evidence="2" id="KW-1185">Reference proteome</keyword>
<evidence type="ECO:0000313" key="2">
    <source>
        <dbReference type="Proteomes" id="UP000664288"/>
    </source>
</evidence>
<dbReference type="RefSeq" id="WP_207351405.1">
    <property type="nucleotide sequence ID" value="NZ_JAFMPY010000014.1"/>
</dbReference>
<reference evidence="1 2" key="1">
    <citation type="submission" date="2021-03" db="EMBL/GenBank/DDBJ databases">
        <title>Whole genome sequence of Jiella sp. MQZ13P-4.</title>
        <authorList>
            <person name="Tuo L."/>
        </authorList>
    </citation>
    <scope>NUCLEOTIDE SEQUENCE [LARGE SCALE GENOMIC DNA]</scope>
    <source>
        <strain evidence="1 2">MQZ13P-4</strain>
    </source>
</reference>
<dbReference type="Proteomes" id="UP000664288">
    <property type="component" value="Unassembled WGS sequence"/>
</dbReference>
<proteinExistence type="predicted"/>
<comment type="caution">
    <text evidence="1">The sequence shown here is derived from an EMBL/GenBank/DDBJ whole genome shotgun (WGS) entry which is preliminary data.</text>
</comment>
<dbReference type="EMBL" id="JAFMPY010000014">
    <property type="protein sequence ID" value="MBO0904768.1"/>
    <property type="molecule type" value="Genomic_DNA"/>
</dbReference>
<protein>
    <submittedName>
        <fullName evidence="1">DUF4258 domain-containing protein</fullName>
    </submittedName>
</protein>
<sequence>MEIDWSDEKDIVLKGRYGFGFERVVMALANGDLIEERRHPNVDRYPHQRQYVVSIDGYIWLVPFVRQTSGVFLKTMYPSRKATKHFLKEKT</sequence>
<evidence type="ECO:0000313" key="1">
    <source>
        <dbReference type="EMBL" id="MBO0904768.1"/>
    </source>
</evidence>
<name>A0ABS3J524_9HYPH</name>
<organism evidence="1 2">
    <name type="scientific">Jiella sonneratiae</name>
    <dbReference type="NCBI Taxonomy" id="2816856"/>
    <lineage>
        <taxon>Bacteria</taxon>
        <taxon>Pseudomonadati</taxon>
        <taxon>Pseudomonadota</taxon>
        <taxon>Alphaproteobacteria</taxon>
        <taxon>Hyphomicrobiales</taxon>
        <taxon>Aurantimonadaceae</taxon>
        <taxon>Jiella</taxon>
    </lineage>
</organism>
<gene>
    <name evidence="1" type="ORF">J1C47_14065</name>
</gene>